<dbReference type="PANTHER" id="PTHR39607">
    <property type="entry name" value="XANTHOCILLIN BIOSYNTHESIS CLUSTER TRANSCRIPTION FACTOR XANC-RELATED"/>
    <property type="match status" value="1"/>
</dbReference>
<dbReference type="VEuPathDB" id="FungiDB:ASPWEDRAFT_167275"/>
<organism evidence="3 4">
    <name type="scientific">Aspergillus wentii DTO 134E9</name>
    <dbReference type="NCBI Taxonomy" id="1073089"/>
    <lineage>
        <taxon>Eukaryota</taxon>
        <taxon>Fungi</taxon>
        <taxon>Dikarya</taxon>
        <taxon>Ascomycota</taxon>
        <taxon>Pezizomycotina</taxon>
        <taxon>Eurotiomycetes</taxon>
        <taxon>Eurotiomycetidae</taxon>
        <taxon>Eurotiales</taxon>
        <taxon>Aspergillaceae</taxon>
        <taxon>Aspergillus</taxon>
        <taxon>Aspergillus subgen. Cremei</taxon>
    </lineage>
</organism>
<dbReference type="GO" id="GO:0003700">
    <property type="term" value="F:DNA-binding transcription factor activity"/>
    <property type="evidence" value="ECO:0007669"/>
    <property type="project" value="InterPro"/>
</dbReference>
<dbReference type="RefSeq" id="XP_040694921.1">
    <property type="nucleotide sequence ID" value="XM_040830126.1"/>
</dbReference>
<dbReference type="EMBL" id="KV878209">
    <property type="protein sequence ID" value="OJJ41245.1"/>
    <property type="molecule type" value="Genomic_DNA"/>
</dbReference>
<dbReference type="STRING" id="1073089.A0A1L9S278"/>
<protein>
    <recommendedName>
        <fullName evidence="2">BZIP domain-containing protein</fullName>
    </recommendedName>
</protein>
<feature type="region of interest" description="Disordered" evidence="1">
    <location>
        <begin position="1"/>
        <end position="108"/>
    </location>
</feature>
<sequence>MHPRATSYSYTHSRTSSHGTSSAFSPNANPNEDWTKISDLAERRRIQNRIAQRNYRKKLKRRLEDLERRAASSSASPERSEEPEPPKMIVRPRTRARASKSMSDVHYRPTAQRPSTYDYYATPEERGMFSHQCTRQLSTSPPPVFSYSSYSHLDPYGQANFGQSPVYNSIPNTYQDLSMQNHYGEVPSLMPPTTGPVKRGSVGYAEEDIISPFSMGFASMAGLDLSPLPQPLPEPSLPVPSLQQHVYPEDPSSSPSLTCPLTPESDPCSPHSYPRIY</sequence>
<evidence type="ECO:0000313" key="3">
    <source>
        <dbReference type="EMBL" id="OJJ41245.1"/>
    </source>
</evidence>
<gene>
    <name evidence="3" type="ORF">ASPWEDRAFT_167275</name>
</gene>
<proteinExistence type="predicted"/>
<feature type="compositionally biased region" description="Basic and acidic residues" evidence="1">
    <location>
        <begin position="33"/>
        <end position="45"/>
    </location>
</feature>
<dbReference type="OrthoDB" id="194358at2759"/>
<name>A0A1L9S278_ASPWE</name>
<evidence type="ECO:0000256" key="1">
    <source>
        <dbReference type="SAM" id="MobiDB-lite"/>
    </source>
</evidence>
<dbReference type="InterPro" id="IPR004827">
    <property type="entry name" value="bZIP"/>
</dbReference>
<feature type="compositionally biased region" description="Low complexity" evidence="1">
    <location>
        <begin position="251"/>
        <end position="263"/>
    </location>
</feature>
<feature type="compositionally biased region" description="Low complexity" evidence="1">
    <location>
        <begin position="1"/>
        <end position="25"/>
    </location>
</feature>
<dbReference type="GeneID" id="63745974"/>
<dbReference type="InterPro" id="IPR046347">
    <property type="entry name" value="bZIP_sf"/>
</dbReference>
<dbReference type="Proteomes" id="UP000184383">
    <property type="component" value="Unassembled WGS sequence"/>
</dbReference>
<feature type="domain" description="BZIP" evidence="2">
    <location>
        <begin position="43"/>
        <end position="58"/>
    </location>
</feature>
<feature type="region of interest" description="Disordered" evidence="1">
    <location>
        <begin position="229"/>
        <end position="277"/>
    </location>
</feature>
<accession>A0A1L9S278</accession>
<feature type="compositionally biased region" description="Pro residues" evidence="1">
    <location>
        <begin position="229"/>
        <end position="238"/>
    </location>
</feature>
<dbReference type="CDD" id="cd14688">
    <property type="entry name" value="bZIP_YAP"/>
    <property type="match status" value="1"/>
</dbReference>
<dbReference type="Gene3D" id="1.20.5.170">
    <property type="match status" value="1"/>
</dbReference>
<keyword evidence="4" id="KW-1185">Reference proteome</keyword>
<dbReference type="InterPro" id="IPR052635">
    <property type="entry name" value="Sec_Metab_Biosynth_Reg"/>
</dbReference>
<dbReference type="AlphaFoldDB" id="A0A1L9S278"/>
<evidence type="ECO:0000313" key="4">
    <source>
        <dbReference type="Proteomes" id="UP000184383"/>
    </source>
</evidence>
<dbReference type="PANTHER" id="PTHR39607:SF1">
    <property type="entry name" value="B-ZIP TRANSCRIPTION FACTOR (EUROFUNG)"/>
    <property type="match status" value="1"/>
</dbReference>
<dbReference type="SUPFAM" id="SSF57959">
    <property type="entry name" value="Leucine zipper domain"/>
    <property type="match status" value="1"/>
</dbReference>
<dbReference type="PROSITE" id="PS00036">
    <property type="entry name" value="BZIP_BASIC"/>
    <property type="match status" value="1"/>
</dbReference>
<reference evidence="4" key="1">
    <citation type="journal article" date="2017" name="Genome Biol.">
        <title>Comparative genomics reveals high biological diversity and specific adaptations in the industrially and medically important fungal genus Aspergillus.</title>
        <authorList>
            <person name="de Vries R.P."/>
            <person name="Riley R."/>
            <person name="Wiebenga A."/>
            <person name="Aguilar-Osorio G."/>
            <person name="Amillis S."/>
            <person name="Uchima C.A."/>
            <person name="Anderluh G."/>
            <person name="Asadollahi M."/>
            <person name="Askin M."/>
            <person name="Barry K."/>
            <person name="Battaglia E."/>
            <person name="Bayram O."/>
            <person name="Benocci T."/>
            <person name="Braus-Stromeyer S.A."/>
            <person name="Caldana C."/>
            <person name="Canovas D."/>
            <person name="Cerqueira G.C."/>
            <person name="Chen F."/>
            <person name="Chen W."/>
            <person name="Choi C."/>
            <person name="Clum A."/>
            <person name="Dos Santos R.A."/>
            <person name="Damasio A.R."/>
            <person name="Diallinas G."/>
            <person name="Emri T."/>
            <person name="Fekete E."/>
            <person name="Flipphi M."/>
            <person name="Freyberg S."/>
            <person name="Gallo A."/>
            <person name="Gournas C."/>
            <person name="Habgood R."/>
            <person name="Hainaut M."/>
            <person name="Harispe M.L."/>
            <person name="Henrissat B."/>
            <person name="Hilden K.S."/>
            <person name="Hope R."/>
            <person name="Hossain A."/>
            <person name="Karabika E."/>
            <person name="Karaffa L."/>
            <person name="Karanyi Z."/>
            <person name="Krasevec N."/>
            <person name="Kuo A."/>
            <person name="Kusch H."/>
            <person name="LaButti K."/>
            <person name="Lagendijk E.L."/>
            <person name="Lapidus A."/>
            <person name="Levasseur A."/>
            <person name="Lindquist E."/>
            <person name="Lipzen A."/>
            <person name="Logrieco A.F."/>
            <person name="MacCabe A."/>
            <person name="Maekelae M.R."/>
            <person name="Malavazi I."/>
            <person name="Melin P."/>
            <person name="Meyer V."/>
            <person name="Mielnichuk N."/>
            <person name="Miskei M."/>
            <person name="Molnar A.P."/>
            <person name="Mule G."/>
            <person name="Ngan C.Y."/>
            <person name="Orejas M."/>
            <person name="Orosz E."/>
            <person name="Ouedraogo J.P."/>
            <person name="Overkamp K.M."/>
            <person name="Park H.-S."/>
            <person name="Perrone G."/>
            <person name="Piumi F."/>
            <person name="Punt P.J."/>
            <person name="Ram A.F."/>
            <person name="Ramon A."/>
            <person name="Rauscher S."/>
            <person name="Record E."/>
            <person name="Riano-Pachon D.M."/>
            <person name="Robert V."/>
            <person name="Roehrig J."/>
            <person name="Ruller R."/>
            <person name="Salamov A."/>
            <person name="Salih N.S."/>
            <person name="Samson R.A."/>
            <person name="Sandor E."/>
            <person name="Sanguinetti M."/>
            <person name="Schuetze T."/>
            <person name="Sepcic K."/>
            <person name="Shelest E."/>
            <person name="Sherlock G."/>
            <person name="Sophianopoulou V."/>
            <person name="Squina F.M."/>
            <person name="Sun H."/>
            <person name="Susca A."/>
            <person name="Todd R.B."/>
            <person name="Tsang A."/>
            <person name="Unkles S.E."/>
            <person name="van de Wiele N."/>
            <person name="van Rossen-Uffink D."/>
            <person name="Oliveira J.V."/>
            <person name="Vesth T.C."/>
            <person name="Visser J."/>
            <person name="Yu J.-H."/>
            <person name="Zhou M."/>
            <person name="Andersen M.R."/>
            <person name="Archer D.B."/>
            <person name="Baker S.E."/>
            <person name="Benoit I."/>
            <person name="Brakhage A.A."/>
            <person name="Braus G.H."/>
            <person name="Fischer R."/>
            <person name="Frisvad J.C."/>
            <person name="Goldman G.H."/>
            <person name="Houbraken J."/>
            <person name="Oakley B."/>
            <person name="Pocsi I."/>
            <person name="Scazzocchio C."/>
            <person name="Seiboth B."/>
            <person name="vanKuyk P.A."/>
            <person name="Wortman J."/>
            <person name="Dyer P.S."/>
            <person name="Grigoriev I.V."/>
        </authorList>
    </citation>
    <scope>NUCLEOTIDE SEQUENCE [LARGE SCALE GENOMIC DNA]</scope>
    <source>
        <strain evidence="4">DTO 134E9</strain>
    </source>
</reference>
<evidence type="ECO:0000259" key="2">
    <source>
        <dbReference type="PROSITE" id="PS00036"/>
    </source>
</evidence>